<dbReference type="Gene3D" id="3.90.1150.10">
    <property type="entry name" value="Aspartate Aminotransferase, domain 1"/>
    <property type="match status" value="1"/>
</dbReference>
<evidence type="ECO:0000256" key="2">
    <source>
        <dbReference type="ARBA" id="ARBA00022898"/>
    </source>
</evidence>
<dbReference type="PANTHER" id="PTHR43713:SF3">
    <property type="entry name" value="GLUTAMATE-1-SEMIALDEHYDE 2,1-AMINOMUTASE 1, CHLOROPLASTIC-RELATED"/>
    <property type="match status" value="1"/>
</dbReference>
<gene>
    <name evidence="4" type="ORF">NGAL_HAMBI1189_14620</name>
</gene>
<dbReference type="InterPro" id="IPR015421">
    <property type="entry name" value="PyrdxlP-dep_Trfase_major"/>
</dbReference>
<keyword evidence="2" id="KW-0663">Pyridoxal phosphate</keyword>
<dbReference type="Proteomes" id="UP000039660">
    <property type="component" value="Unassembled WGS sequence"/>
</dbReference>
<dbReference type="InterPro" id="IPR015422">
    <property type="entry name" value="PyrdxlP-dep_Trfase_small"/>
</dbReference>
<dbReference type="AlphaFoldDB" id="A0A0T7GH77"/>
<accession>A0A0T7GH77</accession>
<dbReference type="SUPFAM" id="SSF53383">
    <property type="entry name" value="PLP-dependent transferases"/>
    <property type="match status" value="1"/>
</dbReference>
<dbReference type="InterPro" id="IPR005814">
    <property type="entry name" value="Aminotrans_3"/>
</dbReference>
<comment type="cofactor">
    <cofactor evidence="1">
        <name>pyridoxal 5'-phosphate</name>
        <dbReference type="ChEBI" id="CHEBI:597326"/>
    </cofactor>
</comment>
<dbReference type="Gene3D" id="3.40.640.10">
    <property type="entry name" value="Type I PLP-dependent aspartate aminotransferase-like (Major domain)"/>
    <property type="match status" value="1"/>
</dbReference>
<evidence type="ECO:0008006" key="6">
    <source>
        <dbReference type="Google" id="ProtNLM"/>
    </source>
</evidence>
<sequence length="214" mass="23809">MLITDVSVAANRRARRVMPMGNTRSSAFATPYPIYLASGEGAYVTDVDGNRYLDFQNNFTALIHGYGHTDVTSALLAQLMKGLSFANPTFPEIELAELLCDRVAHFEQVRFTNTGSEAVMMAIKAARALTGRTLVATCEGAYHGKARNDRRSRRAEVPNLSQRSETQWREIWRGRAALSWLCPPGTIGRSEQTGFPDVWHPFSRSPDARPELFA</sequence>
<dbReference type="GO" id="GO:0030170">
    <property type="term" value="F:pyridoxal phosphate binding"/>
    <property type="evidence" value="ECO:0007669"/>
    <property type="project" value="InterPro"/>
</dbReference>
<feature type="region of interest" description="Disordered" evidence="3">
    <location>
        <begin position="193"/>
        <end position="214"/>
    </location>
</feature>
<reference evidence="4 5" key="1">
    <citation type="submission" date="2014-08" db="EMBL/GenBank/DDBJ databases">
        <authorList>
            <person name="Chen Y.-H."/>
        </authorList>
    </citation>
    <scope>NUCLEOTIDE SEQUENCE [LARGE SCALE GENOMIC DNA]</scope>
</reference>
<dbReference type="GO" id="GO:0008483">
    <property type="term" value="F:transaminase activity"/>
    <property type="evidence" value="ECO:0007669"/>
    <property type="project" value="InterPro"/>
</dbReference>
<evidence type="ECO:0000313" key="5">
    <source>
        <dbReference type="Proteomes" id="UP000039660"/>
    </source>
</evidence>
<dbReference type="InterPro" id="IPR015424">
    <property type="entry name" value="PyrdxlP-dep_Trfase"/>
</dbReference>
<dbReference type="PANTHER" id="PTHR43713">
    <property type="entry name" value="GLUTAMATE-1-SEMIALDEHYDE 2,1-AMINOMUTASE"/>
    <property type="match status" value="1"/>
</dbReference>
<dbReference type="RefSeq" id="WP_046632639.1">
    <property type="nucleotide sequence ID" value="NZ_CCRK01000002.1"/>
</dbReference>
<dbReference type="Pfam" id="PF00202">
    <property type="entry name" value="Aminotran_3"/>
    <property type="match status" value="1"/>
</dbReference>
<protein>
    <recommendedName>
        <fullName evidence="6">Glutamate-1-semialdehyde 2,1-aminomutase</fullName>
    </recommendedName>
</protein>
<dbReference type="EMBL" id="CCRK01000002">
    <property type="protein sequence ID" value="CDZ46537.1"/>
    <property type="molecule type" value="Genomic_DNA"/>
</dbReference>
<evidence type="ECO:0000256" key="1">
    <source>
        <dbReference type="ARBA" id="ARBA00001933"/>
    </source>
</evidence>
<name>A0A0T7GH77_NEOGA</name>
<organism evidence="4 5">
    <name type="scientific">Neorhizobium galegae bv. officinalis</name>
    <dbReference type="NCBI Taxonomy" id="323656"/>
    <lineage>
        <taxon>Bacteria</taxon>
        <taxon>Pseudomonadati</taxon>
        <taxon>Pseudomonadota</taxon>
        <taxon>Alphaproteobacteria</taxon>
        <taxon>Hyphomicrobiales</taxon>
        <taxon>Rhizobiaceae</taxon>
        <taxon>Rhizobium/Agrobacterium group</taxon>
        <taxon>Neorhizobium</taxon>
    </lineage>
</organism>
<evidence type="ECO:0000313" key="4">
    <source>
        <dbReference type="EMBL" id="CDZ46537.1"/>
    </source>
</evidence>
<proteinExistence type="predicted"/>
<evidence type="ECO:0000256" key="3">
    <source>
        <dbReference type="SAM" id="MobiDB-lite"/>
    </source>
</evidence>